<evidence type="ECO:0000313" key="6">
    <source>
        <dbReference type="Proteomes" id="UP001195483"/>
    </source>
</evidence>
<reference evidence="5" key="3">
    <citation type="submission" date="2023-05" db="EMBL/GenBank/DDBJ databases">
        <authorList>
            <person name="Smith C.H."/>
        </authorList>
    </citation>
    <scope>NUCLEOTIDE SEQUENCE</scope>
    <source>
        <strain evidence="5">CHS0354</strain>
        <tissue evidence="5">Mantle</tissue>
    </source>
</reference>
<name>A0AAE0TB13_9BIVA</name>
<dbReference type="InterPro" id="IPR009097">
    <property type="entry name" value="Cyclic_Pdiesterase"/>
</dbReference>
<feature type="domain" description="UBA" evidence="4">
    <location>
        <begin position="17"/>
        <end position="60"/>
    </location>
</feature>
<dbReference type="Pfam" id="PF22562">
    <property type="entry name" value="UBA_7"/>
    <property type="match status" value="1"/>
</dbReference>
<dbReference type="SUPFAM" id="SSF50044">
    <property type="entry name" value="SH3-domain"/>
    <property type="match status" value="1"/>
</dbReference>
<dbReference type="SUPFAM" id="SSF53254">
    <property type="entry name" value="Phosphoglycerate mutase-like"/>
    <property type="match status" value="1"/>
</dbReference>
<gene>
    <name evidence="5" type="ORF">CHS0354_041503</name>
</gene>
<dbReference type="PROSITE" id="PS50030">
    <property type="entry name" value="UBA"/>
    <property type="match status" value="1"/>
</dbReference>
<dbReference type="InterPro" id="IPR013078">
    <property type="entry name" value="His_Pase_superF_clade-1"/>
</dbReference>
<dbReference type="Pfam" id="PF00300">
    <property type="entry name" value="His_Phos_1"/>
    <property type="match status" value="1"/>
</dbReference>
<dbReference type="PANTHER" id="PTHR16469">
    <property type="entry name" value="UBIQUITIN-ASSOCIATED AND SH3 DOMAIN-CONTAINING BA-RELATED"/>
    <property type="match status" value="1"/>
</dbReference>
<dbReference type="Gene3D" id="3.40.50.1240">
    <property type="entry name" value="Phosphoglycerate mutase-like"/>
    <property type="match status" value="1"/>
</dbReference>
<evidence type="ECO:0000313" key="5">
    <source>
        <dbReference type="EMBL" id="KAK3606544.1"/>
    </source>
</evidence>
<keyword evidence="2" id="KW-0728">SH3 domain</keyword>
<dbReference type="SUPFAM" id="SSF46934">
    <property type="entry name" value="UBA-like"/>
    <property type="match status" value="1"/>
</dbReference>
<dbReference type="InterPro" id="IPR009060">
    <property type="entry name" value="UBA-like_sf"/>
</dbReference>
<dbReference type="InterPro" id="IPR029033">
    <property type="entry name" value="His_PPase_superfam"/>
</dbReference>
<protein>
    <recommendedName>
        <fullName evidence="4">UBA domain-containing protein</fullName>
    </recommendedName>
</protein>
<dbReference type="InterPro" id="IPR036028">
    <property type="entry name" value="SH3-like_dom_sf"/>
</dbReference>
<dbReference type="GO" id="GO:0005737">
    <property type="term" value="C:cytoplasm"/>
    <property type="evidence" value="ECO:0007669"/>
    <property type="project" value="UniProtKB-SubCell"/>
</dbReference>
<dbReference type="Gene3D" id="2.30.30.40">
    <property type="entry name" value="SH3 Domains"/>
    <property type="match status" value="1"/>
</dbReference>
<keyword evidence="6" id="KW-1185">Reference proteome</keyword>
<dbReference type="SMART" id="SM00165">
    <property type="entry name" value="UBA"/>
    <property type="match status" value="1"/>
</dbReference>
<organism evidence="5 6">
    <name type="scientific">Potamilus streckersoni</name>
    <dbReference type="NCBI Taxonomy" id="2493646"/>
    <lineage>
        <taxon>Eukaryota</taxon>
        <taxon>Metazoa</taxon>
        <taxon>Spiralia</taxon>
        <taxon>Lophotrochozoa</taxon>
        <taxon>Mollusca</taxon>
        <taxon>Bivalvia</taxon>
        <taxon>Autobranchia</taxon>
        <taxon>Heteroconchia</taxon>
        <taxon>Palaeoheterodonta</taxon>
        <taxon>Unionida</taxon>
        <taxon>Unionoidea</taxon>
        <taxon>Unionidae</taxon>
        <taxon>Ambleminae</taxon>
        <taxon>Lampsilini</taxon>
        <taxon>Potamilus</taxon>
    </lineage>
</organism>
<reference evidence="5" key="2">
    <citation type="journal article" date="2021" name="Genome Biol. Evol.">
        <title>Developing a high-quality reference genome for a parasitic bivalve with doubly uniparental inheritance (Bivalvia: Unionida).</title>
        <authorList>
            <person name="Smith C.H."/>
        </authorList>
    </citation>
    <scope>NUCLEOTIDE SEQUENCE</scope>
    <source>
        <strain evidence="5">CHS0354</strain>
        <tissue evidence="5">Mantle</tissue>
    </source>
</reference>
<dbReference type="Proteomes" id="UP001195483">
    <property type="component" value="Unassembled WGS sequence"/>
</dbReference>
<proteinExistence type="predicted"/>
<dbReference type="EMBL" id="JAEAOA010002346">
    <property type="protein sequence ID" value="KAK3606544.1"/>
    <property type="molecule type" value="Genomic_DNA"/>
</dbReference>
<keyword evidence="3" id="KW-0963">Cytoplasm</keyword>
<dbReference type="AlphaFoldDB" id="A0AAE0TB13"/>
<evidence type="ECO:0000256" key="3">
    <source>
        <dbReference type="ARBA" id="ARBA00022490"/>
    </source>
</evidence>
<dbReference type="SUPFAM" id="SSF55144">
    <property type="entry name" value="LigT-like"/>
    <property type="match status" value="1"/>
</dbReference>
<comment type="subcellular location">
    <subcellularLocation>
        <location evidence="1">Cytoplasm</location>
    </subcellularLocation>
</comment>
<dbReference type="FunFam" id="1.10.8.10:FF:000053">
    <property type="entry name" value="Ubiquitin-associated and SH3 domain-containing, A"/>
    <property type="match status" value="1"/>
</dbReference>
<evidence type="ECO:0000259" key="4">
    <source>
        <dbReference type="PROSITE" id="PS50030"/>
    </source>
</evidence>
<sequence>MAANVLPPRLKKTDSLKMDKSKSSLEILMQMGFSKQRSEKAIAATGDRGVQLASDWLLSHVNDPSLDINEPRQYMLYLCPVGPLQKLLTVFFEKSLSTCGWNGAHSYFPHITLTPFFTVEDSKVSVLKHALNKAETVLKQAPGSLQLDFFSQNNFIGLFVPDTYFRYLSEVVSQFSAELKKAGISMETHKKQLHITLAYQYAANQNDMLNKLAKEIDLSAPCQWDLRIYSRDPKFAKHEVRKVIKAYQPCLIDELELIDGDFILVDPHEYTQSKDQWYQGTSWLTGISGMFPGPYTVRTAETWTWTLHGSLPLTEANAAIAIEANGEDHYDNLWRDHRDDLYAKIVKNKKEQNNVPEKKKGPRKLYVMRHGERMDFIFGRDWCEKCFDATGNYKRIDLNMPKTMLKRNNFLDNVKDAPLTTIGQMQTLITGEFLLEIGTVINHVYVSPSFRCVQTATGLLKGLGVSVPLHIEPGLFEWLGWYQLGLPRWFTPQELQQHGFSVDTSYVPYISGPKLDFDETIEDYYKRSGEIAKKILKKHEVEGGNVLIVGHAGTLDVCTRHVLGKSPRSSGEFHDICPKVPYCGICVIQEDMQSKKWSLQQDFVPPLTHGQNKLSTGGIIHLLKS</sequence>
<dbReference type="Gene3D" id="1.10.8.10">
    <property type="entry name" value="DNA helicase RuvA subunit, C-terminal domain"/>
    <property type="match status" value="1"/>
</dbReference>
<dbReference type="InterPro" id="IPR051710">
    <property type="entry name" value="Phosphatase_SH3-domain"/>
</dbReference>
<evidence type="ECO:0000256" key="1">
    <source>
        <dbReference type="ARBA" id="ARBA00004496"/>
    </source>
</evidence>
<dbReference type="InterPro" id="IPR015940">
    <property type="entry name" value="UBA"/>
</dbReference>
<dbReference type="PANTHER" id="PTHR16469:SF27">
    <property type="entry name" value="UBIQUITIN-ASSOCIATED AND SH3 DOMAIN-CONTAINING BA-RELATED"/>
    <property type="match status" value="1"/>
</dbReference>
<dbReference type="Gene3D" id="3.90.1140.10">
    <property type="entry name" value="Cyclic phosphodiesterase"/>
    <property type="match status" value="1"/>
</dbReference>
<comment type="caution">
    <text evidence="5">The sequence shown here is derived from an EMBL/GenBank/DDBJ whole genome shotgun (WGS) entry which is preliminary data.</text>
</comment>
<accession>A0AAE0TB13</accession>
<evidence type="ECO:0000256" key="2">
    <source>
        <dbReference type="ARBA" id="ARBA00022443"/>
    </source>
</evidence>
<dbReference type="CDD" id="cd07067">
    <property type="entry name" value="HP_PGM_like"/>
    <property type="match status" value="1"/>
</dbReference>
<dbReference type="CDD" id="cd14301">
    <property type="entry name" value="UBA_UBS3B"/>
    <property type="match status" value="1"/>
</dbReference>
<reference evidence="5" key="1">
    <citation type="journal article" date="2021" name="Genome Biol. Evol.">
        <title>A High-Quality Reference Genome for a Parasitic Bivalve with Doubly Uniparental Inheritance (Bivalvia: Unionida).</title>
        <authorList>
            <person name="Smith C.H."/>
        </authorList>
    </citation>
    <scope>NUCLEOTIDE SEQUENCE</scope>
    <source>
        <strain evidence="5">CHS0354</strain>
    </source>
</reference>